<keyword evidence="2 5" id="KW-0812">Transmembrane</keyword>
<feature type="transmembrane region" description="Helical" evidence="5">
    <location>
        <begin position="69"/>
        <end position="87"/>
    </location>
</feature>
<dbReference type="AlphaFoldDB" id="A0A316F3K4"/>
<feature type="transmembrane region" description="Helical" evidence="5">
    <location>
        <begin position="350"/>
        <end position="371"/>
    </location>
</feature>
<dbReference type="GO" id="GO:0016020">
    <property type="term" value="C:membrane"/>
    <property type="evidence" value="ECO:0007669"/>
    <property type="project" value="UniProtKB-SubCell"/>
</dbReference>
<accession>A0A316F3K4</accession>
<name>A0A316F3K4_9ACTN</name>
<organism evidence="6 7">
    <name type="scientific">Actinoplanes xinjiangensis</name>
    <dbReference type="NCBI Taxonomy" id="512350"/>
    <lineage>
        <taxon>Bacteria</taxon>
        <taxon>Bacillati</taxon>
        <taxon>Actinomycetota</taxon>
        <taxon>Actinomycetes</taxon>
        <taxon>Micromonosporales</taxon>
        <taxon>Micromonosporaceae</taxon>
        <taxon>Actinoplanes</taxon>
    </lineage>
</organism>
<feature type="transmembrane region" description="Helical" evidence="5">
    <location>
        <begin position="260"/>
        <end position="282"/>
    </location>
</feature>
<feature type="transmembrane region" description="Helical" evidence="5">
    <location>
        <begin position="132"/>
        <end position="153"/>
    </location>
</feature>
<dbReference type="RefSeq" id="WP_146246723.1">
    <property type="nucleotide sequence ID" value="NZ_QGGR01000035.1"/>
</dbReference>
<dbReference type="PANTHER" id="PTHR23514">
    <property type="entry name" value="BYPASS OF STOP CODON PROTEIN 6"/>
    <property type="match status" value="1"/>
</dbReference>
<dbReference type="CDD" id="cd17393">
    <property type="entry name" value="MFS_MosC_like"/>
    <property type="match status" value="1"/>
</dbReference>
<dbReference type="Pfam" id="PF07690">
    <property type="entry name" value="MFS_1"/>
    <property type="match status" value="1"/>
</dbReference>
<protein>
    <submittedName>
        <fullName evidence="6">Fucose permease</fullName>
    </submittedName>
</protein>
<dbReference type="OrthoDB" id="151222at2"/>
<evidence type="ECO:0000313" key="7">
    <source>
        <dbReference type="Proteomes" id="UP000245697"/>
    </source>
</evidence>
<dbReference type="SUPFAM" id="SSF103473">
    <property type="entry name" value="MFS general substrate transporter"/>
    <property type="match status" value="1"/>
</dbReference>
<evidence type="ECO:0000256" key="5">
    <source>
        <dbReference type="SAM" id="Phobius"/>
    </source>
</evidence>
<feature type="transmembrane region" description="Helical" evidence="5">
    <location>
        <begin position="199"/>
        <end position="224"/>
    </location>
</feature>
<comment type="caution">
    <text evidence="6">The sequence shown here is derived from an EMBL/GenBank/DDBJ whole genome shotgun (WGS) entry which is preliminary data.</text>
</comment>
<feature type="transmembrane region" description="Helical" evidence="5">
    <location>
        <begin position="43"/>
        <end position="62"/>
    </location>
</feature>
<reference evidence="6 7" key="1">
    <citation type="submission" date="2018-05" db="EMBL/GenBank/DDBJ databases">
        <title>Genomic Encyclopedia of Archaeal and Bacterial Type Strains, Phase II (KMG-II): from individual species to whole genera.</title>
        <authorList>
            <person name="Goeker M."/>
        </authorList>
    </citation>
    <scope>NUCLEOTIDE SEQUENCE [LARGE SCALE GENOMIC DNA]</scope>
    <source>
        <strain evidence="6 7">DSM 45184</strain>
    </source>
</reference>
<proteinExistence type="predicted"/>
<feature type="transmembrane region" description="Helical" evidence="5">
    <location>
        <begin position="320"/>
        <end position="338"/>
    </location>
</feature>
<feature type="transmembrane region" description="Helical" evidence="5">
    <location>
        <begin position="288"/>
        <end position="308"/>
    </location>
</feature>
<evidence type="ECO:0000313" key="6">
    <source>
        <dbReference type="EMBL" id="PWK31051.1"/>
    </source>
</evidence>
<evidence type="ECO:0000256" key="2">
    <source>
        <dbReference type="ARBA" id="ARBA00022692"/>
    </source>
</evidence>
<dbReference type="Gene3D" id="1.20.1250.20">
    <property type="entry name" value="MFS general substrate transporter like domains"/>
    <property type="match status" value="2"/>
</dbReference>
<feature type="transmembrane region" description="Helical" evidence="5">
    <location>
        <begin position="236"/>
        <end position="253"/>
    </location>
</feature>
<comment type="subcellular location">
    <subcellularLocation>
        <location evidence="1">Membrane</location>
        <topology evidence="1">Multi-pass membrane protein</topology>
    </subcellularLocation>
</comment>
<dbReference type="EMBL" id="QGGR01000035">
    <property type="protein sequence ID" value="PWK31051.1"/>
    <property type="molecule type" value="Genomic_DNA"/>
</dbReference>
<keyword evidence="4 5" id="KW-0472">Membrane</keyword>
<dbReference type="InterPro" id="IPR036259">
    <property type="entry name" value="MFS_trans_sf"/>
</dbReference>
<feature type="transmembrane region" description="Helical" evidence="5">
    <location>
        <begin position="159"/>
        <end position="178"/>
    </location>
</feature>
<dbReference type="PANTHER" id="PTHR23514:SF13">
    <property type="entry name" value="INNER MEMBRANE PROTEIN YBJJ"/>
    <property type="match status" value="1"/>
</dbReference>
<gene>
    <name evidence="6" type="ORF">BC793_13548</name>
</gene>
<dbReference type="Proteomes" id="UP000245697">
    <property type="component" value="Unassembled WGS sequence"/>
</dbReference>
<keyword evidence="7" id="KW-1185">Reference proteome</keyword>
<dbReference type="InterPro" id="IPR051788">
    <property type="entry name" value="MFS_Transporter"/>
</dbReference>
<keyword evidence="3 5" id="KW-1133">Transmembrane helix</keyword>
<sequence length="377" mass="37718">MRATRAISLVFAGSGATQASWMSRLPAVLDQTHTDVVRLSAGLVMLGIGTLTAMALTGPAVARLGSRPVVVAGFALTMLSLIAIAVAHSPATLTAAMLGMGVGGGVWDAGMNMQASALERDHSAHLMSRCHGWWSIGSMAAAGVGAAAAALSIGLLPHLIAVLLVTAVLFGRGVTTFGGSAGTGPGASGTGRRSPVRRLAAIGTLLFCGAVVEGAAGDWLAVYLHQDRELTHAGAALWYTLFVTAMAAGRLIADRPHRRFGAAGLVRTGAVVTALSIVLVIAGPTGSWLHLAALGWGVGICWVFPAALSATGNVAPPSAVATMTAIGYSASVAGPLVIGRLAHSAGLEAAISAMLPLVLAVALFAPALTGADPDPPT</sequence>
<dbReference type="GO" id="GO:0022857">
    <property type="term" value="F:transmembrane transporter activity"/>
    <property type="evidence" value="ECO:0007669"/>
    <property type="project" value="InterPro"/>
</dbReference>
<evidence type="ECO:0000256" key="1">
    <source>
        <dbReference type="ARBA" id="ARBA00004141"/>
    </source>
</evidence>
<evidence type="ECO:0000256" key="4">
    <source>
        <dbReference type="ARBA" id="ARBA00023136"/>
    </source>
</evidence>
<evidence type="ECO:0000256" key="3">
    <source>
        <dbReference type="ARBA" id="ARBA00022989"/>
    </source>
</evidence>
<dbReference type="InterPro" id="IPR011701">
    <property type="entry name" value="MFS"/>
</dbReference>